<feature type="domain" description="Ferritin-like diiron" evidence="7">
    <location>
        <begin position="165"/>
        <end position="203"/>
    </location>
</feature>
<keyword evidence="2 6" id="KW-0409">Iron storage</keyword>
<evidence type="ECO:0000256" key="4">
    <source>
        <dbReference type="ARBA" id="ARBA00023004"/>
    </source>
</evidence>
<dbReference type="OrthoDB" id="186462at2759"/>
<reference evidence="8" key="1">
    <citation type="submission" date="2020-11" db="EMBL/GenBank/DDBJ databases">
        <authorList>
            <person name="Tran Van P."/>
        </authorList>
    </citation>
    <scope>NUCLEOTIDE SEQUENCE</scope>
</reference>
<evidence type="ECO:0000259" key="7">
    <source>
        <dbReference type="PROSITE" id="PS50905"/>
    </source>
</evidence>
<evidence type="ECO:0000256" key="1">
    <source>
        <dbReference type="ARBA" id="ARBA00007513"/>
    </source>
</evidence>
<dbReference type="SUPFAM" id="SSF47240">
    <property type="entry name" value="Ferritin-like"/>
    <property type="match status" value="2"/>
</dbReference>
<keyword evidence="4 5" id="KW-0408">Iron</keyword>
<dbReference type="EMBL" id="OC865558">
    <property type="protein sequence ID" value="CAD7632446.1"/>
    <property type="molecule type" value="Genomic_DNA"/>
</dbReference>
<dbReference type="GO" id="GO:0006826">
    <property type="term" value="P:iron ion transport"/>
    <property type="evidence" value="ECO:0007669"/>
    <property type="project" value="InterPro"/>
</dbReference>
<evidence type="ECO:0000256" key="6">
    <source>
        <dbReference type="RuleBase" id="RU361145"/>
    </source>
</evidence>
<dbReference type="GO" id="GO:0005737">
    <property type="term" value="C:cytoplasm"/>
    <property type="evidence" value="ECO:0007669"/>
    <property type="project" value="TreeGrafter"/>
</dbReference>
<gene>
    <name evidence="8" type="ORF">OSB1V03_LOCUS12849</name>
</gene>
<feature type="binding site" evidence="5">
    <location>
        <position position="60"/>
    </location>
    <ligand>
        <name>Fe cation</name>
        <dbReference type="ChEBI" id="CHEBI:24875"/>
        <label>1</label>
    </ligand>
</feature>
<evidence type="ECO:0000256" key="3">
    <source>
        <dbReference type="ARBA" id="ARBA00022723"/>
    </source>
</evidence>
<dbReference type="InterPro" id="IPR009078">
    <property type="entry name" value="Ferritin-like_SF"/>
</dbReference>
<keyword evidence="3 5" id="KW-0479">Metal-binding</keyword>
<dbReference type="InterPro" id="IPR012347">
    <property type="entry name" value="Ferritin-like"/>
</dbReference>
<evidence type="ECO:0000256" key="2">
    <source>
        <dbReference type="ARBA" id="ARBA00022434"/>
    </source>
</evidence>
<comment type="similarity">
    <text evidence="1 6">Belongs to the ferritin family.</text>
</comment>
<evidence type="ECO:0000256" key="5">
    <source>
        <dbReference type="PIRSR" id="PIRSR601519-1"/>
    </source>
</evidence>
<organism evidence="8">
    <name type="scientific">Medioppia subpectinata</name>
    <dbReference type="NCBI Taxonomy" id="1979941"/>
    <lineage>
        <taxon>Eukaryota</taxon>
        <taxon>Metazoa</taxon>
        <taxon>Ecdysozoa</taxon>
        <taxon>Arthropoda</taxon>
        <taxon>Chelicerata</taxon>
        <taxon>Arachnida</taxon>
        <taxon>Acari</taxon>
        <taxon>Acariformes</taxon>
        <taxon>Sarcoptiformes</taxon>
        <taxon>Oribatida</taxon>
        <taxon>Brachypylina</taxon>
        <taxon>Oppioidea</taxon>
        <taxon>Oppiidae</taxon>
        <taxon>Medioppia</taxon>
    </lineage>
</organism>
<dbReference type="InterPro" id="IPR008331">
    <property type="entry name" value="Ferritin_DPS_dom"/>
</dbReference>
<dbReference type="GO" id="GO:0006879">
    <property type="term" value="P:intracellular iron ion homeostasis"/>
    <property type="evidence" value="ECO:0007669"/>
    <property type="project" value="UniProtKB-KW"/>
</dbReference>
<keyword evidence="9" id="KW-1185">Reference proteome</keyword>
<sequence>MSVSLARQNFHQDSEAGINKQINLELHTSYVYEQLAWYFNRDDVALDGLHTLFKARADTERAHSRTLLAYLNKRGGRAVLYDIPRPVKQEWGSPVEALEAALQLERTVNQAFIDLQAVADRTNDPAFTDLIESEFLHDRVDHIKRLADHLTNLKRYSIIMSNVRQNFHQDSEAGINKQINLELHASYVYEQLVSLHLNNISIT</sequence>
<dbReference type="AlphaFoldDB" id="A0A7R9L085"/>
<dbReference type="Gene3D" id="1.20.1260.10">
    <property type="match status" value="2"/>
</dbReference>
<dbReference type="Pfam" id="PF00210">
    <property type="entry name" value="Ferritin"/>
    <property type="match status" value="1"/>
</dbReference>
<dbReference type="Proteomes" id="UP000759131">
    <property type="component" value="Unassembled WGS sequence"/>
</dbReference>
<dbReference type="GO" id="GO:0008198">
    <property type="term" value="F:ferrous iron binding"/>
    <property type="evidence" value="ECO:0007669"/>
    <property type="project" value="TreeGrafter"/>
</dbReference>
<evidence type="ECO:0000313" key="8">
    <source>
        <dbReference type="EMBL" id="CAD7632446.1"/>
    </source>
</evidence>
<dbReference type="CDD" id="cd01056">
    <property type="entry name" value="Euk_Ferritin"/>
    <property type="match status" value="1"/>
</dbReference>
<dbReference type="EMBL" id="CAJPIZ010010983">
    <property type="protein sequence ID" value="CAG2112876.1"/>
    <property type="molecule type" value="Genomic_DNA"/>
</dbReference>
<dbReference type="EC" id="1.16.3.1" evidence="6"/>
<feature type="binding site" evidence="5">
    <location>
        <position position="63"/>
    </location>
    <ligand>
        <name>Fe cation</name>
        <dbReference type="ChEBI" id="CHEBI:24875"/>
        <label>1</label>
    </ligand>
</feature>
<dbReference type="FunFam" id="1.20.1260.10:FF:000002">
    <property type="entry name" value="Ferritin, mitochondrial"/>
    <property type="match status" value="1"/>
</dbReference>
<evidence type="ECO:0000313" key="9">
    <source>
        <dbReference type="Proteomes" id="UP000759131"/>
    </source>
</evidence>
<accession>A0A7R9L085</accession>
<dbReference type="InterPro" id="IPR009040">
    <property type="entry name" value="Ferritin-like_diiron"/>
</dbReference>
<name>A0A7R9L085_9ACAR</name>
<feature type="binding site" evidence="5">
    <location>
        <position position="25"/>
    </location>
    <ligand>
        <name>Fe cation</name>
        <dbReference type="ChEBI" id="CHEBI:24875"/>
        <label>1</label>
    </ligand>
</feature>
<comment type="function">
    <text evidence="6">Stores iron in a soluble, non-toxic, readily available form. Important for iron homeostasis. Iron is taken up in the ferrous form and deposited as ferric hydroxides after oxidation.</text>
</comment>
<comment type="catalytic activity">
    <reaction evidence="6">
        <text>4 Fe(2+) + O2 + 4 H(+) = 4 Fe(3+) + 2 H2O</text>
        <dbReference type="Rhea" id="RHEA:11148"/>
        <dbReference type="ChEBI" id="CHEBI:15377"/>
        <dbReference type="ChEBI" id="CHEBI:15378"/>
        <dbReference type="ChEBI" id="CHEBI:15379"/>
        <dbReference type="ChEBI" id="CHEBI:29033"/>
        <dbReference type="ChEBI" id="CHEBI:29034"/>
        <dbReference type="EC" id="1.16.3.1"/>
    </reaction>
</comment>
<dbReference type="PANTHER" id="PTHR11431:SF75">
    <property type="entry name" value="FERRITIN"/>
    <property type="match status" value="1"/>
</dbReference>
<dbReference type="InterPro" id="IPR001519">
    <property type="entry name" value="Ferritin"/>
</dbReference>
<feature type="binding site" evidence="5">
    <location>
        <position position="105"/>
    </location>
    <ligand>
        <name>Fe cation</name>
        <dbReference type="ChEBI" id="CHEBI:24875"/>
        <label>1</label>
    </ligand>
</feature>
<dbReference type="GO" id="GO:0004322">
    <property type="term" value="F:ferroxidase activity"/>
    <property type="evidence" value="ECO:0007669"/>
    <property type="project" value="UniProtKB-EC"/>
</dbReference>
<keyword evidence="6" id="KW-0560">Oxidoreductase</keyword>
<dbReference type="PANTHER" id="PTHR11431">
    <property type="entry name" value="FERRITIN"/>
    <property type="match status" value="1"/>
</dbReference>
<feature type="domain" description="Ferritin-like diiron" evidence="7">
    <location>
        <begin position="8"/>
        <end position="157"/>
    </location>
</feature>
<proteinExistence type="inferred from homology"/>
<dbReference type="PROSITE" id="PS50905">
    <property type="entry name" value="FERRITIN_LIKE"/>
    <property type="match status" value="2"/>
</dbReference>
<dbReference type="GO" id="GO:0008199">
    <property type="term" value="F:ferric iron binding"/>
    <property type="evidence" value="ECO:0007669"/>
    <property type="project" value="InterPro"/>
</dbReference>
<protein>
    <recommendedName>
        <fullName evidence="6">Ferritin</fullName>
        <ecNumber evidence="6">1.16.3.1</ecNumber>
    </recommendedName>
</protein>